<keyword evidence="1" id="KW-1133">Transmembrane helix</keyword>
<protein>
    <submittedName>
        <fullName evidence="2">Uncharacterized protein</fullName>
    </submittedName>
</protein>
<gene>
    <name evidence="2" type="ORF">HUJ06_014148</name>
</gene>
<dbReference type="EMBL" id="DUZY01000005">
    <property type="protein sequence ID" value="DAD39825.1"/>
    <property type="molecule type" value="Genomic_DNA"/>
</dbReference>
<reference evidence="2 3" key="1">
    <citation type="journal article" date="2020" name="Mol. Biol. Evol.">
        <title>Distinct Expression and Methylation Patterns for Genes with Different Fates following a Single Whole-Genome Duplication in Flowering Plants.</title>
        <authorList>
            <person name="Shi T."/>
            <person name="Rahmani R.S."/>
            <person name="Gugger P.F."/>
            <person name="Wang M."/>
            <person name="Li H."/>
            <person name="Zhang Y."/>
            <person name="Li Z."/>
            <person name="Wang Q."/>
            <person name="Van de Peer Y."/>
            <person name="Marchal K."/>
            <person name="Chen J."/>
        </authorList>
    </citation>
    <scope>NUCLEOTIDE SEQUENCE [LARGE SCALE GENOMIC DNA]</scope>
    <source>
        <tissue evidence="2">Leaf</tissue>
    </source>
</reference>
<organism evidence="2 3">
    <name type="scientific">Nelumbo nucifera</name>
    <name type="common">Sacred lotus</name>
    <dbReference type="NCBI Taxonomy" id="4432"/>
    <lineage>
        <taxon>Eukaryota</taxon>
        <taxon>Viridiplantae</taxon>
        <taxon>Streptophyta</taxon>
        <taxon>Embryophyta</taxon>
        <taxon>Tracheophyta</taxon>
        <taxon>Spermatophyta</taxon>
        <taxon>Magnoliopsida</taxon>
        <taxon>Proteales</taxon>
        <taxon>Nelumbonaceae</taxon>
        <taxon>Nelumbo</taxon>
    </lineage>
</organism>
<evidence type="ECO:0000313" key="3">
    <source>
        <dbReference type="Proteomes" id="UP000607653"/>
    </source>
</evidence>
<accession>A0A822Z8N8</accession>
<proteinExistence type="predicted"/>
<evidence type="ECO:0000256" key="1">
    <source>
        <dbReference type="SAM" id="Phobius"/>
    </source>
</evidence>
<comment type="caution">
    <text evidence="2">The sequence shown here is derived from an EMBL/GenBank/DDBJ whole genome shotgun (WGS) entry which is preliminary data.</text>
</comment>
<feature type="transmembrane region" description="Helical" evidence="1">
    <location>
        <begin position="20"/>
        <end position="43"/>
    </location>
</feature>
<name>A0A822Z8N8_NELNU</name>
<sequence length="56" mass="6611">MAGYLPFDESNLIALYEKVKISVVSFFFFFSFNSFILLVNLIIEKTYQFFLGSTYF</sequence>
<evidence type="ECO:0000313" key="2">
    <source>
        <dbReference type="EMBL" id="DAD39825.1"/>
    </source>
</evidence>
<keyword evidence="3" id="KW-1185">Reference proteome</keyword>
<keyword evidence="1" id="KW-0472">Membrane</keyword>
<keyword evidence="1" id="KW-0812">Transmembrane</keyword>
<dbReference type="Proteomes" id="UP000607653">
    <property type="component" value="Unassembled WGS sequence"/>
</dbReference>
<dbReference type="AlphaFoldDB" id="A0A822Z8N8"/>